<accession>A0ABZ1D9J5</accession>
<evidence type="ECO:0000256" key="1">
    <source>
        <dbReference type="SAM" id="Coils"/>
    </source>
</evidence>
<evidence type="ECO:0008006" key="5">
    <source>
        <dbReference type="Google" id="ProtNLM"/>
    </source>
</evidence>
<gene>
    <name evidence="3" type="ORF">IL334_007764</name>
</gene>
<feature type="compositionally biased region" description="Polar residues" evidence="2">
    <location>
        <begin position="224"/>
        <end position="265"/>
    </location>
</feature>
<dbReference type="GeneID" id="87959894"/>
<keyword evidence="4" id="KW-1185">Reference proteome</keyword>
<keyword evidence="1" id="KW-0175">Coiled coil</keyword>
<feature type="coiled-coil region" evidence="1">
    <location>
        <begin position="77"/>
        <end position="110"/>
    </location>
</feature>
<feature type="compositionally biased region" description="Polar residues" evidence="2">
    <location>
        <begin position="157"/>
        <end position="166"/>
    </location>
</feature>
<name>A0ABZ1D9J5_9TREE</name>
<evidence type="ECO:0000313" key="4">
    <source>
        <dbReference type="Proteomes" id="UP001329825"/>
    </source>
</evidence>
<protein>
    <recommendedName>
        <fullName evidence="5">BZIP domain-containing protein</fullName>
    </recommendedName>
</protein>
<dbReference type="Proteomes" id="UP001329825">
    <property type="component" value="Chromosome 11"/>
</dbReference>
<dbReference type="RefSeq" id="XP_062795504.1">
    <property type="nucleotide sequence ID" value="XM_062939453.1"/>
</dbReference>
<feature type="compositionally biased region" description="Acidic residues" evidence="2">
    <location>
        <begin position="172"/>
        <end position="185"/>
    </location>
</feature>
<reference evidence="3 4" key="1">
    <citation type="submission" date="2024-01" db="EMBL/GenBank/DDBJ databases">
        <title>Comparative genomics of Cryptococcus and Kwoniella reveals pathogenesis evolution and contrasting modes of karyotype evolution via chromosome fusion or intercentromeric recombination.</title>
        <authorList>
            <person name="Coelho M.A."/>
            <person name="David-Palma M."/>
            <person name="Shea T."/>
            <person name="Bowers K."/>
            <person name="McGinley-Smith S."/>
            <person name="Mohammad A.W."/>
            <person name="Gnirke A."/>
            <person name="Yurkov A.M."/>
            <person name="Nowrousian M."/>
            <person name="Sun S."/>
            <person name="Cuomo C.A."/>
            <person name="Heitman J."/>
        </authorList>
    </citation>
    <scope>NUCLEOTIDE SEQUENCE [LARGE SCALE GENOMIC DNA]</scope>
    <source>
        <strain evidence="3">CBS 11374</strain>
    </source>
</reference>
<evidence type="ECO:0000256" key="2">
    <source>
        <dbReference type="SAM" id="MobiDB-lite"/>
    </source>
</evidence>
<feature type="region of interest" description="Disordered" evidence="2">
    <location>
        <begin position="217"/>
        <end position="281"/>
    </location>
</feature>
<feature type="region of interest" description="Disordered" evidence="2">
    <location>
        <begin position="302"/>
        <end position="338"/>
    </location>
</feature>
<feature type="region of interest" description="Disordered" evidence="2">
    <location>
        <begin position="156"/>
        <end position="185"/>
    </location>
</feature>
<dbReference type="EMBL" id="CP141891">
    <property type="protein sequence ID" value="WRT70765.1"/>
    <property type="molecule type" value="Genomic_DNA"/>
</dbReference>
<organism evidence="3 4">
    <name type="scientific">Kwoniella shivajii</name>
    <dbReference type="NCBI Taxonomy" id="564305"/>
    <lineage>
        <taxon>Eukaryota</taxon>
        <taxon>Fungi</taxon>
        <taxon>Dikarya</taxon>
        <taxon>Basidiomycota</taxon>
        <taxon>Agaricomycotina</taxon>
        <taxon>Tremellomycetes</taxon>
        <taxon>Tremellales</taxon>
        <taxon>Cryptococcaceae</taxon>
        <taxon>Kwoniella</taxon>
    </lineage>
</organism>
<sequence>MDIIEDIEIIDCTQPVHPIKPSPCKYERQGSILDHPVFTQLTCVPPLPRQIIKIPEARVILPFPLTDEDFDQVRVFDDELLVNLEKAKKRKRKEEKRARKRQKRDDNRRETLDRIATGIEVTVVEADIDEDTYEDMEILTVNQIEYNDYHGIAYEPSLQSSNNKSSYRPVDEEQSVIDDSSLEDQDDLRIATPSIDHLNNIEDNTSLVSEDNSLVRADGHETSPRPSTPTTLATCSKLTHSPQSSRSPSNVHPSNFAQKQPSPLANLSEGAPRESRNHSFPFESSMRIAEVTLLFEKASKDITPKGTIKSPPLQPTEKTQGYLPTPSPSPSKTASTYVGQQIPGHVGLIFGRLR</sequence>
<proteinExistence type="predicted"/>
<evidence type="ECO:0000313" key="3">
    <source>
        <dbReference type="EMBL" id="WRT70765.1"/>
    </source>
</evidence>